<comment type="caution">
    <text evidence="2">The sequence shown here is derived from an EMBL/GenBank/DDBJ whole genome shotgun (WGS) entry which is preliminary data.</text>
</comment>
<dbReference type="OrthoDB" id="228033at2"/>
<reference evidence="2 3" key="1">
    <citation type="submission" date="2018-10" db="EMBL/GenBank/DDBJ databases">
        <authorList>
            <person name="Jung H.S."/>
            <person name="Jeon C.O."/>
        </authorList>
    </citation>
    <scope>NUCLEOTIDE SEQUENCE [LARGE SCALE GENOMIC DNA]</scope>
    <source>
        <strain evidence="2 3">MA-7-27</strain>
    </source>
</reference>
<dbReference type="Proteomes" id="UP000281343">
    <property type="component" value="Unassembled WGS sequence"/>
</dbReference>
<gene>
    <name evidence="2" type="ORF">D9R08_02355</name>
</gene>
<protein>
    <submittedName>
        <fullName evidence="2">DUF4178 domain-containing protein</fullName>
    </submittedName>
</protein>
<accession>A0A3L9Y9H5</accession>
<organism evidence="2 3">
    <name type="scientific">Rhodophyticola porphyridii</name>
    <dbReference type="NCBI Taxonomy" id="1852017"/>
    <lineage>
        <taxon>Bacteria</taxon>
        <taxon>Pseudomonadati</taxon>
        <taxon>Pseudomonadota</taxon>
        <taxon>Alphaproteobacteria</taxon>
        <taxon>Rhodobacterales</taxon>
        <taxon>Roseobacteraceae</taxon>
        <taxon>Rhodophyticola</taxon>
    </lineage>
</organism>
<evidence type="ECO:0000259" key="1">
    <source>
        <dbReference type="Pfam" id="PF13785"/>
    </source>
</evidence>
<feature type="domain" description="DUF4178" evidence="1">
    <location>
        <begin position="60"/>
        <end position="198"/>
    </location>
</feature>
<keyword evidence="3" id="KW-1185">Reference proteome</keyword>
<name>A0A3L9Y9H5_9RHOB</name>
<evidence type="ECO:0000313" key="2">
    <source>
        <dbReference type="EMBL" id="RMA43787.1"/>
    </source>
</evidence>
<sequence>MTPKGHLSCPNCGNSFARLQKSTRMFDCPSCGTTLFRQADALAPIGNHGEMHEVPMLLALGDKLRVGRHVYRMVGHARFDYGRGWWDELWALDGSGNGAWISIDEGDVILQTALPEGQAPKWNEAPPLGASFRVEGNTYTVTEADSAACVAIRGEFPEVMEIGERHNFVNATGDDGALISGEFWAGVRAWYRGRWLDPFDLKPDRAT</sequence>
<proteinExistence type="predicted"/>
<dbReference type="RefSeq" id="WP_121896378.1">
    <property type="nucleotide sequence ID" value="NZ_RCNT01000001.1"/>
</dbReference>
<dbReference type="EMBL" id="RCNT01000001">
    <property type="protein sequence ID" value="RMA43787.1"/>
    <property type="molecule type" value="Genomic_DNA"/>
</dbReference>
<dbReference type="AlphaFoldDB" id="A0A3L9Y9H5"/>
<dbReference type="InterPro" id="IPR025235">
    <property type="entry name" value="DUF4178"/>
</dbReference>
<dbReference type="Pfam" id="PF13785">
    <property type="entry name" value="DUF4178"/>
    <property type="match status" value="1"/>
</dbReference>
<evidence type="ECO:0000313" key="3">
    <source>
        <dbReference type="Proteomes" id="UP000281343"/>
    </source>
</evidence>